<keyword evidence="5" id="KW-1185">Reference proteome</keyword>
<organism evidence="4 5">
    <name type="scientific">Amborella trichopoda</name>
    <dbReference type="NCBI Taxonomy" id="13333"/>
    <lineage>
        <taxon>Eukaryota</taxon>
        <taxon>Viridiplantae</taxon>
        <taxon>Streptophyta</taxon>
        <taxon>Embryophyta</taxon>
        <taxon>Tracheophyta</taxon>
        <taxon>Spermatophyta</taxon>
        <taxon>Magnoliopsida</taxon>
        <taxon>Amborellales</taxon>
        <taxon>Amborellaceae</taxon>
        <taxon>Amborella</taxon>
    </lineage>
</organism>
<keyword evidence="1" id="KW-0863">Zinc-finger</keyword>
<gene>
    <name evidence="4" type="ORF">AMTR_s00112p00048590</name>
</gene>
<feature type="domain" description="CCHC-type" evidence="3">
    <location>
        <begin position="22"/>
        <end position="37"/>
    </location>
</feature>
<keyword evidence="1" id="KW-0862">Zinc</keyword>
<evidence type="ECO:0000313" key="4">
    <source>
        <dbReference type="EMBL" id="ERN00104.1"/>
    </source>
</evidence>
<keyword evidence="1" id="KW-0479">Metal-binding</keyword>
<dbReference type="Gramene" id="ERN00104">
    <property type="protein sequence ID" value="ERN00104"/>
    <property type="gene ID" value="AMTR_s00112p00048590"/>
</dbReference>
<name>W1NXN5_AMBTC</name>
<feature type="compositionally biased region" description="Basic and acidic residues" evidence="2">
    <location>
        <begin position="34"/>
        <end position="43"/>
    </location>
</feature>
<dbReference type="AlphaFoldDB" id="W1NXN5"/>
<dbReference type="InterPro" id="IPR001878">
    <property type="entry name" value="Znf_CCHC"/>
</dbReference>
<feature type="region of interest" description="Disordered" evidence="2">
    <location>
        <begin position="28"/>
        <end position="106"/>
    </location>
</feature>
<dbReference type="GO" id="GO:0008270">
    <property type="term" value="F:zinc ion binding"/>
    <property type="evidence" value="ECO:0007669"/>
    <property type="project" value="UniProtKB-KW"/>
</dbReference>
<feature type="compositionally biased region" description="Polar residues" evidence="2">
    <location>
        <begin position="68"/>
        <end position="78"/>
    </location>
</feature>
<evidence type="ECO:0000256" key="1">
    <source>
        <dbReference type="PROSITE-ProRule" id="PRU00047"/>
    </source>
</evidence>
<proteinExistence type="predicted"/>
<reference evidence="5" key="1">
    <citation type="journal article" date="2013" name="Science">
        <title>The Amborella genome and the evolution of flowering plants.</title>
        <authorList>
            <consortium name="Amborella Genome Project"/>
        </authorList>
    </citation>
    <scope>NUCLEOTIDE SEQUENCE [LARGE SCALE GENOMIC DNA]</scope>
</reference>
<evidence type="ECO:0000313" key="5">
    <source>
        <dbReference type="Proteomes" id="UP000017836"/>
    </source>
</evidence>
<dbReference type="EMBL" id="KI394952">
    <property type="protein sequence ID" value="ERN00104.1"/>
    <property type="molecule type" value="Genomic_DNA"/>
</dbReference>
<dbReference type="Proteomes" id="UP000017836">
    <property type="component" value="Unassembled WGS sequence"/>
</dbReference>
<protein>
    <recommendedName>
        <fullName evidence="3">CCHC-type domain-containing protein</fullName>
    </recommendedName>
</protein>
<accession>W1NXN5</accession>
<dbReference type="HOGENOM" id="CLU_142483_0_0_1"/>
<evidence type="ECO:0000259" key="3">
    <source>
        <dbReference type="PROSITE" id="PS50158"/>
    </source>
</evidence>
<feature type="compositionally biased region" description="Acidic residues" evidence="2">
    <location>
        <begin position="80"/>
        <end position="106"/>
    </location>
</feature>
<sequence length="156" mass="18109">MLIQPRKQRVKIEETYTRAYFCKRCGAKGHNRRSCKEPIDDCRPPTSEQETEQGNDFPVTPEKERDFSGTSKQDNGGNDTPEEEMNFSGTPEEEMELTDVSEDDNDVSDNLDDVIEPGDFDKVFWVSTSNLVLHNVEKWCFKNMDEYIEFVLFEYG</sequence>
<evidence type="ECO:0000256" key="2">
    <source>
        <dbReference type="SAM" id="MobiDB-lite"/>
    </source>
</evidence>
<dbReference type="GO" id="GO:0003676">
    <property type="term" value="F:nucleic acid binding"/>
    <property type="evidence" value="ECO:0007669"/>
    <property type="project" value="InterPro"/>
</dbReference>
<dbReference type="PROSITE" id="PS50158">
    <property type="entry name" value="ZF_CCHC"/>
    <property type="match status" value="1"/>
</dbReference>